<dbReference type="Proteomes" id="UP000006034">
    <property type="component" value="Unassembled WGS sequence"/>
</dbReference>
<name>S2KWP6_BILW3</name>
<accession>S2KWP6</accession>
<comment type="caution">
    <text evidence="1">The sequence shown here is derived from an EMBL/GenBank/DDBJ whole genome shotgun (WGS) entry which is preliminary data.</text>
</comment>
<proteinExistence type="predicted"/>
<dbReference type="EMBL" id="ADCP02000002">
    <property type="protein sequence ID" value="EPC05726.1"/>
    <property type="molecule type" value="Genomic_DNA"/>
</dbReference>
<sequence>MVLLRIRVYPEPVRSRKLCHKWSIFPCYSATAWVPFGQCIHFLLDPYSPSFYSLYIPKRVARKNHEQALRHPPPFHCFARPLAGGGGICARFSRAPNKRVGPFQCAGIHPASPHTGGMPSGFRRGCYILQVKSSAAGPGHTSGGVHLSPCPSSDAGPPVFSHPRVPPPFMARPPALPPSPTFPLIPFPSSSVHPACGPPVPSLSQG</sequence>
<evidence type="ECO:0000313" key="1">
    <source>
        <dbReference type="EMBL" id="EPC05726.1"/>
    </source>
</evidence>
<reference evidence="1 2" key="2">
    <citation type="submission" date="2013-04" db="EMBL/GenBank/DDBJ databases">
        <title>The Genome Sequence of Bilophila wadsworthia 3_1_6.</title>
        <authorList>
            <consortium name="The Broad Institute Genomics Platform"/>
            <person name="Earl A."/>
            <person name="Ward D."/>
            <person name="Feldgarden M."/>
            <person name="Gevers D."/>
            <person name="Sibley C."/>
            <person name="Strauss J."/>
            <person name="Allen-Vercoe E."/>
            <person name="Walker B."/>
            <person name="Young S."/>
            <person name="Zeng Q."/>
            <person name="Gargeya S."/>
            <person name="Fitzgerald M."/>
            <person name="Haas B."/>
            <person name="Abouelleil A."/>
            <person name="Allen A.W."/>
            <person name="Alvarado L."/>
            <person name="Arachchi H.M."/>
            <person name="Berlin A.M."/>
            <person name="Chapman S.B."/>
            <person name="Gainer-Dewar J."/>
            <person name="Goldberg J."/>
            <person name="Griggs A."/>
            <person name="Gujja S."/>
            <person name="Hansen M."/>
            <person name="Howarth C."/>
            <person name="Imamovic A."/>
            <person name="Ireland A."/>
            <person name="Larimer J."/>
            <person name="McCowan C."/>
            <person name="Murphy C."/>
            <person name="Pearson M."/>
            <person name="Poon T.W."/>
            <person name="Priest M."/>
            <person name="Roberts A."/>
            <person name="Saif S."/>
            <person name="Shea T."/>
            <person name="Sisk P."/>
            <person name="Sykes S."/>
            <person name="Wortman J."/>
            <person name="Nusbaum C."/>
            <person name="Birren B."/>
        </authorList>
    </citation>
    <scope>NUCLEOTIDE SEQUENCE [LARGE SCALE GENOMIC DNA]</scope>
    <source>
        <strain evidence="1 2">3_1_6</strain>
    </source>
</reference>
<organism evidence="1 2">
    <name type="scientific">Bilophila wadsworthia (strain 3_1_6)</name>
    <dbReference type="NCBI Taxonomy" id="563192"/>
    <lineage>
        <taxon>Bacteria</taxon>
        <taxon>Pseudomonadati</taxon>
        <taxon>Thermodesulfobacteriota</taxon>
        <taxon>Desulfovibrionia</taxon>
        <taxon>Desulfovibrionales</taxon>
        <taxon>Desulfovibrionaceae</taxon>
        <taxon>Bilophila</taxon>
    </lineage>
</organism>
<protein>
    <submittedName>
        <fullName evidence="1">Uncharacterized protein</fullName>
    </submittedName>
</protein>
<gene>
    <name evidence="1" type="ORF">HMPREF0179_05248</name>
</gene>
<reference evidence="1 2" key="1">
    <citation type="submission" date="2010-10" db="EMBL/GenBank/DDBJ databases">
        <authorList>
            <consortium name="The Broad Institute Genome Sequencing Platform"/>
            <person name="Ward D."/>
            <person name="Earl A."/>
            <person name="Feldgarden M."/>
            <person name="Young S.K."/>
            <person name="Gargeya S."/>
            <person name="Zeng Q."/>
            <person name="Alvarado L."/>
            <person name="Berlin A."/>
            <person name="Bochicchio J."/>
            <person name="Chapman S.B."/>
            <person name="Chen Z."/>
            <person name="Freedman E."/>
            <person name="Gellesch M."/>
            <person name="Goldberg J."/>
            <person name="Griggs A."/>
            <person name="Gujja S."/>
            <person name="Heilman E."/>
            <person name="Heiman D."/>
            <person name="Howarth C."/>
            <person name="Mehta T."/>
            <person name="Neiman D."/>
            <person name="Pearson M."/>
            <person name="Roberts A."/>
            <person name="Saif S."/>
            <person name="Shea T."/>
            <person name="Shenoy N."/>
            <person name="Sisk P."/>
            <person name="Stolte C."/>
            <person name="Sykes S."/>
            <person name="White J."/>
            <person name="Yandava C."/>
            <person name="Allen-Vercoe E."/>
            <person name="Sibley C."/>
            <person name="Ambrose C.E."/>
            <person name="Strauss J."/>
            <person name="Daigneault M."/>
            <person name="Haas B."/>
            <person name="Nusbaum C."/>
            <person name="Birren B."/>
        </authorList>
    </citation>
    <scope>NUCLEOTIDE SEQUENCE [LARGE SCALE GENOMIC DNA]</scope>
    <source>
        <strain evidence="1 2">3_1_6</strain>
    </source>
</reference>
<dbReference type="STRING" id="563192.HMPREF0179_05248"/>
<dbReference type="HOGENOM" id="CLU_1329805_0_0_7"/>
<evidence type="ECO:0000313" key="2">
    <source>
        <dbReference type="Proteomes" id="UP000006034"/>
    </source>
</evidence>
<keyword evidence="2" id="KW-1185">Reference proteome</keyword>
<dbReference type="AlphaFoldDB" id="S2KWP6"/>